<comment type="caution">
    <text evidence="2">The sequence shown here is derived from an EMBL/GenBank/DDBJ whole genome shotgun (WGS) entry which is preliminary data.</text>
</comment>
<name>A0A1V3XV51_MYCKA</name>
<dbReference type="AlphaFoldDB" id="A0A1V3XV51"/>
<reference evidence="2 3" key="1">
    <citation type="submission" date="2017-02" db="EMBL/GenBank/DDBJ databases">
        <title>Complete genome sequences of Mycobacterium kansasii strains isolated from rhesus macaques.</title>
        <authorList>
            <person name="Panda A."/>
            <person name="Nagaraj S."/>
            <person name="Zhao X."/>
            <person name="Tettelin H."/>
            <person name="Detolla L.J."/>
        </authorList>
    </citation>
    <scope>NUCLEOTIDE SEQUENCE [LARGE SCALE GENOMIC DNA]</scope>
    <source>
        <strain evidence="2 3">11-3813</strain>
    </source>
</reference>
<feature type="region of interest" description="Disordered" evidence="1">
    <location>
        <begin position="1"/>
        <end position="27"/>
    </location>
</feature>
<evidence type="ECO:0000313" key="3">
    <source>
        <dbReference type="Proteomes" id="UP000189229"/>
    </source>
</evidence>
<dbReference type="EMBL" id="MVBM01000001">
    <property type="protein sequence ID" value="OOK83085.1"/>
    <property type="molecule type" value="Genomic_DNA"/>
</dbReference>
<accession>A0A1V3XV51</accession>
<organism evidence="2 3">
    <name type="scientific">Mycobacterium kansasii</name>
    <dbReference type="NCBI Taxonomy" id="1768"/>
    <lineage>
        <taxon>Bacteria</taxon>
        <taxon>Bacillati</taxon>
        <taxon>Actinomycetota</taxon>
        <taxon>Actinomycetes</taxon>
        <taxon>Mycobacteriales</taxon>
        <taxon>Mycobacteriaceae</taxon>
        <taxon>Mycobacterium</taxon>
    </lineage>
</organism>
<feature type="compositionally biased region" description="Low complexity" evidence="1">
    <location>
        <begin position="18"/>
        <end position="27"/>
    </location>
</feature>
<sequence length="63" mass="6522">MGGGTVARRFARRGPRTGGTAAAAAAARRFPAPQRGLFVVGSGHFETFDPGRHDAVNGTVSIR</sequence>
<proteinExistence type="predicted"/>
<protein>
    <submittedName>
        <fullName evidence="2">Uncharacterized protein</fullName>
    </submittedName>
</protein>
<dbReference type="Proteomes" id="UP000189229">
    <property type="component" value="Unassembled WGS sequence"/>
</dbReference>
<evidence type="ECO:0000256" key="1">
    <source>
        <dbReference type="SAM" id="MobiDB-lite"/>
    </source>
</evidence>
<evidence type="ECO:0000313" key="2">
    <source>
        <dbReference type="EMBL" id="OOK83085.1"/>
    </source>
</evidence>
<gene>
    <name evidence="2" type="ORF">BZL30_1501</name>
</gene>